<protein>
    <recommendedName>
        <fullName evidence="4">SipW-cognate class signal peptide</fullName>
    </recommendedName>
</protein>
<keyword evidence="1" id="KW-0472">Membrane</keyword>
<evidence type="ECO:0000256" key="1">
    <source>
        <dbReference type="SAM" id="Phobius"/>
    </source>
</evidence>
<sequence length="32" mass="3514">MYDLSLFVGGALLGAFVVSMFFIDKSEKEEVA</sequence>
<dbReference type="AlphaFoldDB" id="A0ABC9SP50"/>
<name>A0ABC9SP50_BACCE</name>
<keyword evidence="1" id="KW-1133">Transmembrane helix</keyword>
<proteinExistence type="predicted"/>
<evidence type="ECO:0000313" key="2">
    <source>
        <dbReference type="EMBL" id="EOQ55271.1"/>
    </source>
</evidence>
<evidence type="ECO:0000313" key="3">
    <source>
        <dbReference type="Proteomes" id="UP000014060"/>
    </source>
</evidence>
<organism evidence="2 3">
    <name type="scientific">Bacillus cereus TIAC219</name>
    <dbReference type="NCBI Taxonomy" id="718222"/>
    <lineage>
        <taxon>Bacteria</taxon>
        <taxon>Bacillati</taxon>
        <taxon>Bacillota</taxon>
        <taxon>Bacilli</taxon>
        <taxon>Bacillales</taxon>
        <taxon>Bacillaceae</taxon>
        <taxon>Bacillus</taxon>
        <taxon>Bacillus cereus group</taxon>
    </lineage>
</organism>
<evidence type="ECO:0008006" key="4">
    <source>
        <dbReference type="Google" id="ProtNLM"/>
    </source>
</evidence>
<gene>
    <name evidence="2" type="ORF">IAY_06781</name>
</gene>
<accession>A0ABC9SP50</accession>
<keyword evidence="1" id="KW-0812">Transmembrane</keyword>
<dbReference type="EMBL" id="AHCJ01000115">
    <property type="protein sequence ID" value="EOQ55271.1"/>
    <property type="molecule type" value="Genomic_DNA"/>
</dbReference>
<comment type="caution">
    <text evidence="2">The sequence shown here is derived from an EMBL/GenBank/DDBJ whole genome shotgun (WGS) entry which is preliminary data.</text>
</comment>
<reference evidence="2 3" key="1">
    <citation type="submission" date="2013-01" db="EMBL/GenBank/DDBJ databases">
        <title>The Genome Sequence of Bacillus cereus TIAC219.</title>
        <authorList>
            <consortium name="The Broad Institute Genome Sequencing Platform"/>
            <consortium name="The Broad Institute Genome Sequencing Center for Infectious Disease"/>
            <person name="Feldgarden M."/>
            <person name="Van der Auwera G.A."/>
            <person name="Mahillon J."/>
            <person name="Duprez V."/>
            <person name="Timmery S."/>
            <person name="Mattelet C."/>
            <person name="Dierick K."/>
            <person name="Sun M."/>
            <person name="Yu Z."/>
            <person name="Zhu L."/>
            <person name="Hu X."/>
            <person name="Shank E.B."/>
            <person name="Swiecicka I."/>
            <person name="Hansen B.M."/>
            <person name="Andrup L."/>
            <person name="Walker B."/>
            <person name="Young S.K."/>
            <person name="Zeng Q."/>
            <person name="Gargeya S."/>
            <person name="Fitzgerald M."/>
            <person name="Haas B."/>
            <person name="Abouelleil A."/>
            <person name="Alvarado L."/>
            <person name="Arachchi H.M."/>
            <person name="Berlin A.M."/>
            <person name="Chapman S.B."/>
            <person name="Dewar J."/>
            <person name="Goldberg J."/>
            <person name="Griggs A."/>
            <person name="Gujja S."/>
            <person name="Hansen M."/>
            <person name="Howarth C."/>
            <person name="Imamovic A."/>
            <person name="Larimer J."/>
            <person name="McCowan C."/>
            <person name="Murphy C."/>
            <person name="Neiman D."/>
            <person name="Pearson M."/>
            <person name="Priest M."/>
            <person name="Roberts A."/>
            <person name="Saif S."/>
            <person name="Shea T."/>
            <person name="Sisk P."/>
            <person name="Sykes S."/>
            <person name="Wortman J."/>
            <person name="Nusbaum C."/>
            <person name="Birren B."/>
        </authorList>
    </citation>
    <scope>NUCLEOTIDE SEQUENCE [LARGE SCALE GENOMIC DNA]</scope>
    <source>
        <strain evidence="2 3">TIAC219</strain>
    </source>
</reference>
<dbReference type="Proteomes" id="UP000014060">
    <property type="component" value="Unassembled WGS sequence"/>
</dbReference>
<feature type="transmembrane region" description="Helical" evidence="1">
    <location>
        <begin position="6"/>
        <end position="23"/>
    </location>
</feature>